<evidence type="ECO:0000256" key="14">
    <source>
        <dbReference type="ARBA" id="ARBA00022777"/>
    </source>
</evidence>
<name>U2V555_9ACTN</name>
<evidence type="ECO:0000313" key="21">
    <source>
        <dbReference type="EMBL" id="ERL10492.1"/>
    </source>
</evidence>
<dbReference type="PANTHER" id="PTHR33799">
    <property type="entry name" value="PTS PERMEASE-RELATED-RELATED"/>
    <property type="match status" value="1"/>
</dbReference>
<dbReference type="Gene3D" id="3.40.50.510">
    <property type="entry name" value="Phosphotransferase system, mannose-type IIA component"/>
    <property type="match status" value="1"/>
</dbReference>
<comment type="function">
    <text evidence="16">The phosphoenolpyruvate-dependent sugar phosphotransferase system (sugar PTS), a major carbohydrate active transport system, catalyzes the phosphorylation of incoming sugar substrates concomitantly with their translocation across the cell membrane. The enzyme II ManXYZ PTS system is involved in mannose transport.</text>
</comment>
<dbReference type="InterPro" id="IPR036662">
    <property type="entry name" value="PTS_EIIA_man-typ_sf"/>
</dbReference>
<evidence type="ECO:0000256" key="12">
    <source>
        <dbReference type="ARBA" id="ARBA00022679"/>
    </source>
</evidence>
<dbReference type="EC" id="2.7.1.191" evidence="5"/>
<comment type="subcellular location">
    <subcellularLocation>
        <location evidence="2">Cell membrane</location>
    </subcellularLocation>
    <subcellularLocation>
        <location evidence="3">Cytoplasm</location>
    </subcellularLocation>
</comment>
<evidence type="ECO:0000256" key="5">
    <source>
        <dbReference type="ARBA" id="ARBA00011929"/>
    </source>
</evidence>
<dbReference type="Pfam" id="PF03610">
    <property type="entry name" value="EIIA-man"/>
    <property type="match status" value="1"/>
</dbReference>
<evidence type="ECO:0000256" key="1">
    <source>
        <dbReference type="ARBA" id="ARBA00000514"/>
    </source>
</evidence>
<keyword evidence="13" id="KW-0598">Phosphotransferase system</keyword>
<keyword evidence="10" id="KW-0597">Phosphoprotein</keyword>
<organism evidence="21 22">
    <name type="scientific">Olsenella profusa F0195</name>
    <dbReference type="NCBI Taxonomy" id="1125712"/>
    <lineage>
        <taxon>Bacteria</taxon>
        <taxon>Bacillati</taxon>
        <taxon>Actinomycetota</taxon>
        <taxon>Coriobacteriia</taxon>
        <taxon>Coriobacteriales</taxon>
        <taxon>Atopobiaceae</taxon>
        <taxon>Olsenella</taxon>
    </lineage>
</organism>
<keyword evidence="12" id="KW-0808">Transferase</keyword>
<dbReference type="PATRIC" id="fig|1125712.3.peg.233"/>
<dbReference type="PANTHER" id="PTHR33799:SF1">
    <property type="entry name" value="PTS SYSTEM MANNOSE-SPECIFIC EIIAB COMPONENT-RELATED"/>
    <property type="match status" value="1"/>
</dbReference>
<evidence type="ECO:0000256" key="9">
    <source>
        <dbReference type="ARBA" id="ARBA00022490"/>
    </source>
</evidence>
<protein>
    <recommendedName>
        <fullName evidence="6">PTS system mannose-specific EIIAB component</fullName>
        <ecNumber evidence="5">2.7.1.191</ecNumber>
    </recommendedName>
    <alternativeName>
        <fullName evidence="18">EIIAB-Man</fullName>
    </alternativeName>
    <alternativeName>
        <fullName evidence="17">EIII-Man</fullName>
    </alternativeName>
</protein>
<dbReference type="Gene3D" id="3.40.35.10">
    <property type="entry name" value="Phosphotransferase system, sorbose subfamily IIB component"/>
    <property type="match status" value="1"/>
</dbReference>
<dbReference type="CDD" id="cd00006">
    <property type="entry name" value="PTS_IIA_man"/>
    <property type="match status" value="1"/>
</dbReference>
<dbReference type="RefSeq" id="WP_021725077.1">
    <property type="nucleotide sequence ID" value="NZ_AWEZ01000008.1"/>
</dbReference>
<dbReference type="Pfam" id="PF03830">
    <property type="entry name" value="PTSIIB_sorb"/>
    <property type="match status" value="1"/>
</dbReference>
<evidence type="ECO:0000256" key="16">
    <source>
        <dbReference type="ARBA" id="ARBA00023757"/>
    </source>
</evidence>
<dbReference type="GO" id="GO:0008982">
    <property type="term" value="F:protein-N(PI)-phosphohistidine-sugar phosphotransferase activity"/>
    <property type="evidence" value="ECO:0007669"/>
    <property type="project" value="InterPro"/>
</dbReference>
<dbReference type="PROSITE" id="PS51101">
    <property type="entry name" value="PTS_EIIB_TYPE_4"/>
    <property type="match status" value="1"/>
</dbReference>
<dbReference type="PROSITE" id="PS51096">
    <property type="entry name" value="PTS_EIIA_TYPE_4"/>
    <property type="match status" value="1"/>
</dbReference>
<dbReference type="AlphaFoldDB" id="U2V555"/>
<comment type="subunit">
    <text evidence="4">Homodimer.</text>
</comment>
<dbReference type="STRING" id="1125712.HMPREF1316_2030"/>
<evidence type="ECO:0000256" key="8">
    <source>
        <dbReference type="ARBA" id="ARBA00022475"/>
    </source>
</evidence>
<accession>U2V555</accession>
<dbReference type="EMBL" id="AWEZ01000008">
    <property type="protein sequence ID" value="ERL10492.1"/>
    <property type="molecule type" value="Genomic_DNA"/>
</dbReference>
<keyword evidence="15" id="KW-0472">Membrane</keyword>
<evidence type="ECO:0000256" key="4">
    <source>
        <dbReference type="ARBA" id="ARBA00011738"/>
    </source>
</evidence>
<keyword evidence="14" id="KW-0418">Kinase</keyword>
<proteinExistence type="predicted"/>
<dbReference type="InterPro" id="IPR051471">
    <property type="entry name" value="Bacterial_PTS_sugar_comp"/>
</dbReference>
<dbReference type="OrthoDB" id="9788818at2"/>
<evidence type="ECO:0000256" key="17">
    <source>
        <dbReference type="ARBA" id="ARBA00030229"/>
    </source>
</evidence>
<dbReference type="GO" id="GO:0009401">
    <property type="term" value="P:phosphoenolpyruvate-dependent sugar phosphotransferase system"/>
    <property type="evidence" value="ECO:0007669"/>
    <property type="project" value="UniProtKB-KW"/>
</dbReference>
<dbReference type="InterPro" id="IPR033887">
    <property type="entry name" value="PTS_IIA_man"/>
</dbReference>
<dbReference type="GO" id="GO:0005737">
    <property type="term" value="C:cytoplasm"/>
    <property type="evidence" value="ECO:0007669"/>
    <property type="project" value="UniProtKB-SubCell"/>
</dbReference>
<dbReference type="GO" id="GO:0005886">
    <property type="term" value="C:plasma membrane"/>
    <property type="evidence" value="ECO:0007669"/>
    <property type="project" value="UniProtKB-SubCell"/>
</dbReference>
<reference evidence="21 22" key="1">
    <citation type="submission" date="2013-08" db="EMBL/GenBank/DDBJ databases">
        <authorList>
            <person name="Durkin A.S."/>
            <person name="Haft D.R."/>
            <person name="McCorrison J."/>
            <person name="Torralba M."/>
            <person name="Gillis M."/>
            <person name="Haft D.H."/>
            <person name="Methe B."/>
            <person name="Sutton G."/>
            <person name="Nelson K.E."/>
        </authorList>
    </citation>
    <scope>NUCLEOTIDE SEQUENCE [LARGE SCALE GENOMIC DNA]</scope>
    <source>
        <strain evidence="21 22">F0195</strain>
    </source>
</reference>
<evidence type="ECO:0000256" key="2">
    <source>
        <dbReference type="ARBA" id="ARBA00004236"/>
    </source>
</evidence>
<keyword evidence="22" id="KW-1185">Reference proteome</keyword>
<keyword evidence="7" id="KW-0813">Transport</keyword>
<evidence type="ECO:0000256" key="6">
    <source>
        <dbReference type="ARBA" id="ARBA00021685"/>
    </source>
</evidence>
<evidence type="ECO:0000259" key="19">
    <source>
        <dbReference type="PROSITE" id="PS51096"/>
    </source>
</evidence>
<evidence type="ECO:0000259" key="20">
    <source>
        <dbReference type="PROSITE" id="PS51101"/>
    </source>
</evidence>
<keyword evidence="8" id="KW-1003">Cell membrane</keyword>
<evidence type="ECO:0000256" key="18">
    <source>
        <dbReference type="ARBA" id="ARBA00032197"/>
    </source>
</evidence>
<dbReference type="SUPFAM" id="SSF53062">
    <property type="entry name" value="PTS system fructose IIA component-like"/>
    <property type="match status" value="1"/>
</dbReference>
<evidence type="ECO:0000256" key="15">
    <source>
        <dbReference type="ARBA" id="ARBA00023136"/>
    </source>
</evidence>
<comment type="catalytic activity">
    <reaction evidence="1">
        <text>D-mannose(out) + N(pros)-phospho-L-histidyl-[protein] = D-mannose 6-phosphate(in) + L-histidyl-[protein]</text>
        <dbReference type="Rhea" id="RHEA:49232"/>
        <dbReference type="Rhea" id="RHEA-COMP:9745"/>
        <dbReference type="Rhea" id="RHEA-COMP:9746"/>
        <dbReference type="ChEBI" id="CHEBI:4208"/>
        <dbReference type="ChEBI" id="CHEBI:29979"/>
        <dbReference type="ChEBI" id="CHEBI:58735"/>
        <dbReference type="ChEBI" id="CHEBI:64837"/>
        <dbReference type="EC" id="2.7.1.191"/>
    </reaction>
</comment>
<dbReference type="InterPro" id="IPR004701">
    <property type="entry name" value="PTS_EIIA_man-typ"/>
</dbReference>
<evidence type="ECO:0000256" key="3">
    <source>
        <dbReference type="ARBA" id="ARBA00004496"/>
    </source>
</evidence>
<feature type="domain" description="PTS EIIB type-4" evidence="20">
    <location>
        <begin position="165"/>
        <end position="330"/>
    </location>
</feature>
<gene>
    <name evidence="21" type="ORF">HMPREF1316_2030</name>
</gene>
<sequence length="335" mass="35373">MVGIVLASHGAFAEGIKESGQMIFGPQENVATAVLTPDMGPDDMYQKLHDAVATFDDQEHVLFLVDLWGGTPFNQVSRIVDGGDHEDWVAVTGLSLPMLVSAYGARMGAETAADVAKEIYAEARDGVKVKPESLQPVEAAPAAAAAVVATTPTGSIPEGTVLGDGHLKIVLARVDTRLLHGQVATTWTKMTGPDRIIVCSDAVAHDELRKSMIEQAAPPGVKAHVVPISKIIQIAKDPRFGATKVMLLFETPQDLLRALEGGVDIKKVNLGSMAHSAGKVVVTNAIAMGEDDVKTLEALKDKGVTFDVRKVPADAPESFDGMLKKAKSELAAQNA</sequence>
<comment type="caution">
    <text evidence="21">The sequence shown here is derived from an EMBL/GenBank/DDBJ whole genome shotgun (WGS) entry which is preliminary data.</text>
</comment>
<keyword evidence="9" id="KW-0963">Cytoplasm</keyword>
<dbReference type="InterPro" id="IPR036667">
    <property type="entry name" value="PTS_IIB_sorbose-sp_sf"/>
</dbReference>
<dbReference type="eggNOG" id="COG2893">
    <property type="taxonomic scope" value="Bacteria"/>
</dbReference>
<evidence type="ECO:0000313" key="22">
    <source>
        <dbReference type="Proteomes" id="UP000016638"/>
    </source>
</evidence>
<keyword evidence="11" id="KW-0762">Sugar transport</keyword>
<dbReference type="Proteomes" id="UP000016638">
    <property type="component" value="Unassembled WGS sequence"/>
</dbReference>
<evidence type="ECO:0000256" key="10">
    <source>
        <dbReference type="ARBA" id="ARBA00022553"/>
    </source>
</evidence>
<dbReference type="GO" id="GO:0016301">
    <property type="term" value="F:kinase activity"/>
    <property type="evidence" value="ECO:0007669"/>
    <property type="project" value="UniProtKB-KW"/>
</dbReference>
<dbReference type="eggNOG" id="COG3444">
    <property type="taxonomic scope" value="Bacteria"/>
</dbReference>
<dbReference type="SUPFAM" id="SSF52728">
    <property type="entry name" value="PTS IIb component"/>
    <property type="match status" value="1"/>
</dbReference>
<feature type="domain" description="PTS EIIA type-4" evidence="19">
    <location>
        <begin position="1"/>
        <end position="127"/>
    </location>
</feature>
<evidence type="ECO:0000256" key="11">
    <source>
        <dbReference type="ARBA" id="ARBA00022597"/>
    </source>
</evidence>
<evidence type="ECO:0000256" key="7">
    <source>
        <dbReference type="ARBA" id="ARBA00022448"/>
    </source>
</evidence>
<dbReference type="InterPro" id="IPR004720">
    <property type="entry name" value="PTS_IIB_sorbose-sp"/>
</dbReference>
<dbReference type="CDD" id="cd00001">
    <property type="entry name" value="PTS_IIB_man"/>
    <property type="match status" value="1"/>
</dbReference>
<evidence type="ECO:0000256" key="13">
    <source>
        <dbReference type="ARBA" id="ARBA00022683"/>
    </source>
</evidence>